<name>A0D6W5_PARTE</name>
<dbReference type="AlphaFoldDB" id="A0D6W5"/>
<gene>
    <name evidence="2" type="ORF">GSPATT00001823001</name>
</gene>
<dbReference type="RefSeq" id="XP_001446179.1">
    <property type="nucleotide sequence ID" value="XM_001446142.2"/>
</dbReference>
<reference evidence="2 3" key="1">
    <citation type="journal article" date="2006" name="Nature">
        <title>Global trends of whole-genome duplications revealed by the ciliate Paramecium tetraurelia.</title>
        <authorList>
            <consortium name="Genoscope"/>
            <person name="Aury J.-M."/>
            <person name="Jaillon O."/>
            <person name="Duret L."/>
            <person name="Noel B."/>
            <person name="Jubin C."/>
            <person name="Porcel B.M."/>
            <person name="Segurens B."/>
            <person name="Daubin V."/>
            <person name="Anthouard V."/>
            <person name="Aiach N."/>
            <person name="Arnaiz O."/>
            <person name="Billaut A."/>
            <person name="Beisson J."/>
            <person name="Blanc I."/>
            <person name="Bouhouche K."/>
            <person name="Camara F."/>
            <person name="Duharcourt S."/>
            <person name="Guigo R."/>
            <person name="Gogendeau D."/>
            <person name="Katinka M."/>
            <person name="Keller A.-M."/>
            <person name="Kissmehl R."/>
            <person name="Klotz C."/>
            <person name="Koll F."/>
            <person name="Le Moue A."/>
            <person name="Lepere C."/>
            <person name="Malinsky S."/>
            <person name="Nowacki M."/>
            <person name="Nowak J.K."/>
            <person name="Plattner H."/>
            <person name="Poulain J."/>
            <person name="Ruiz F."/>
            <person name="Serrano V."/>
            <person name="Zagulski M."/>
            <person name="Dessen P."/>
            <person name="Betermier M."/>
            <person name="Weissenbach J."/>
            <person name="Scarpelli C."/>
            <person name="Schachter V."/>
            <person name="Sperling L."/>
            <person name="Meyer E."/>
            <person name="Cohen J."/>
            <person name="Wincker P."/>
        </authorList>
    </citation>
    <scope>NUCLEOTIDE SEQUENCE [LARGE SCALE GENOMIC DNA]</scope>
    <source>
        <strain evidence="2 3">Stock d4-2</strain>
    </source>
</reference>
<keyword evidence="3" id="KW-1185">Reference proteome</keyword>
<dbReference type="EMBL" id="CT868318">
    <property type="protein sequence ID" value="CAK78782.1"/>
    <property type="molecule type" value="Genomic_DNA"/>
</dbReference>
<evidence type="ECO:0000313" key="3">
    <source>
        <dbReference type="Proteomes" id="UP000000600"/>
    </source>
</evidence>
<dbReference type="InParanoid" id="A0D6W5"/>
<sequence>MPSQFYDLRSNIQAQPLPFNYSIILRINTVNLRYQQIYQLLRAAELIEFILMIIQDDLQNYYISGVLFTNISVVTLQIIINFIQDLRTCFELQLVINYQQLIYQNLKDAKYLIFVELFLLTIVVKKQWNIVDGDIEIKFDMQIYILLLQTIIVRSRQAIKLKNRFLKSSFIISNIYQRINIILNSIPMTCQKSISS</sequence>
<dbReference type="HOGENOM" id="CLU_1392585_0_0_1"/>
<dbReference type="Proteomes" id="UP000000600">
    <property type="component" value="Unassembled WGS sequence"/>
</dbReference>
<dbReference type="KEGG" id="ptm:GSPATT00001823001"/>
<evidence type="ECO:0000313" key="2">
    <source>
        <dbReference type="EMBL" id="CAK78782.1"/>
    </source>
</evidence>
<evidence type="ECO:0008006" key="4">
    <source>
        <dbReference type="Google" id="ProtNLM"/>
    </source>
</evidence>
<proteinExistence type="predicted"/>
<protein>
    <recommendedName>
        <fullName evidence="4">Transmembrane protein</fullName>
    </recommendedName>
</protein>
<feature type="transmembrane region" description="Helical" evidence="1">
    <location>
        <begin position="61"/>
        <end position="83"/>
    </location>
</feature>
<keyword evidence="1" id="KW-1133">Transmembrane helix</keyword>
<evidence type="ECO:0000256" key="1">
    <source>
        <dbReference type="SAM" id="Phobius"/>
    </source>
</evidence>
<keyword evidence="1" id="KW-0472">Membrane</keyword>
<keyword evidence="1" id="KW-0812">Transmembrane</keyword>
<organism evidence="2 3">
    <name type="scientific">Paramecium tetraurelia</name>
    <dbReference type="NCBI Taxonomy" id="5888"/>
    <lineage>
        <taxon>Eukaryota</taxon>
        <taxon>Sar</taxon>
        <taxon>Alveolata</taxon>
        <taxon>Ciliophora</taxon>
        <taxon>Intramacronucleata</taxon>
        <taxon>Oligohymenophorea</taxon>
        <taxon>Peniculida</taxon>
        <taxon>Parameciidae</taxon>
        <taxon>Paramecium</taxon>
    </lineage>
</organism>
<accession>A0D6W5</accession>
<dbReference type="GeneID" id="5031964"/>